<dbReference type="AlphaFoldDB" id="A0A1I7JBI5"/>
<gene>
    <name evidence="1" type="ORF">SAMN05421543_10974</name>
</gene>
<dbReference type="Proteomes" id="UP000183508">
    <property type="component" value="Unassembled WGS sequence"/>
</dbReference>
<sequence length="77" mass="8900">MVYTPPWVDGDLDLIWDLRAPQPWAAGQLQVQPGWTRAQPLWWSGAYPVLGPWHAFAGPDPAWWDAWSLQPYHGYWA</sequence>
<evidence type="ECO:0000313" key="1">
    <source>
        <dbReference type="EMBL" id="SFU82493.1"/>
    </source>
</evidence>
<keyword evidence="2" id="KW-1185">Reference proteome</keyword>
<accession>A0A1I7JBI5</accession>
<organism evidence="1 2">
    <name type="scientific">Alicyclobacillus macrosporangiidus</name>
    <dbReference type="NCBI Taxonomy" id="392015"/>
    <lineage>
        <taxon>Bacteria</taxon>
        <taxon>Bacillati</taxon>
        <taxon>Bacillota</taxon>
        <taxon>Bacilli</taxon>
        <taxon>Bacillales</taxon>
        <taxon>Alicyclobacillaceae</taxon>
        <taxon>Alicyclobacillus</taxon>
    </lineage>
</organism>
<reference evidence="2" key="1">
    <citation type="submission" date="2016-10" db="EMBL/GenBank/DDBJ databases">
        <authorList>
            <person name="Varghese N."/>
        </authorList>
    </citation>
    <scope>NUCLEOTIDE SEQUENCE [LARGE SCALE GENOMIC DNA]</scope>
    <source>
        <strain evidence="2">DSM 17980</strain>
    </source>
</reference>
<proteinExistence type="predicted"/>
<dbReference type="STRING" id="392015.SAMN05421543_10974"/>
<name>A0A1I7JBI5_9BACL</name>
<evidence type="ECO:0000313" key="2">
    <source>
        <dbReference type="Proteomes" id="UP000183508"/>
    </source>
</evidence>
<protein>
    <submittedName>
        <fullName evidence="1">Uncharacterized protein</fullName>
    </submittedName>
</protein>
<dbReference type="EMBL" id="FPBV01000009">
    <property type="protein sequence ID" value="SFU82493.1"/>
    <property type="molecule type" value="Genomic_DNA"/>
</dbReference>